<evidence type="ECO:0000313" key="1">
    <source>
        <dbReference type="EMBL" id="MBF8808424.1"/>
    </source>
</evidence>
<comment type="caution">
    <text evidence="1">The sequence shown here is derived from an EMBL/GenBank/DDBJ whole genome shotgun (WGS) entry which is preliminary data.</text>
</comment>
<dbReference type="EMBL" id="JADAKE010000017">
    <property type="protein sequence ID" value="MBF8808424.1"/>
    <property type="molecule type" value="Genomic_DNA"/>
</dbReference>
<sequence>MPYVNQLQQYIDIAALSLSLKNNDCWFFSDNQKNYTTLFSIYIKMIEQDEDEFFTRISDKKKILRSLTRSQAYYSFYHESQFLHTLEQLTVNDPADFLLLSLEYFKKNTVTGHTYGLFICKHEKTYSFFLVDKAKIVINSSICVVTIPSENLASLCKEFFSDGYRIPVKDPICIFKKITEHSFAEVNELSYILHPQKEGNCLVKEIEATLKVALFHCRNNLFTSQNIKKVKWNDTPDSSLEMRIRFLSVIKDIYRKSPQYFDFLSELAKQRKEATNWDNLTIQTNKEIHHLIKKAFTSRSLPSRWIKRSYQ</sequence>
<accession>A0A931F917</accession>
<keyword evidence="2" id="KW-1185">Reference proteome</keyword>
<evidence type="ECO:0000313" key="2">
    <source>
        <dbReference type="Proteomes" id="UP000637757"/>
    </source>
</evidence>
<gene>
    <name evidence="1" type="ORF">IC227_09170</name>
</gene>
<reference evidence="1" key="1">
    <citation type="submission" date="2020-09" db="EMBL/GenBank/DDBJ databases">
        <title>Genomic insights into the novelty and pathogenicity of a unique biofilm-forming Enterococcus sp. bacteria (Enterococcus lacertideformus) identified in reptiles.</title>
        <authorList>
            <person name="Agius J.E."/>
            <person name="Phalen D.N."/>
            <person name="Rose K."/>
            <person name="Eden J.-S."/>
        </authorList>
    </citation>
    <scope>NUCLEOTIDE SEQUENCE</scope>
    <source>
        <strain evidence="1">PHRS 0518</strain>
    </source>
</reference>
<name>A0A931F917_9ENTE</name>
<dbReference type="Proteomes" id="UP000637757">
    <property type="component" value="Unassembled WGS sequence"/>
</dbReference>
<proteinExistence type="predicted"/>
<organism evidence="1 2">
    <name type="scientific">Enterococcus lacertideformus</name>
    <dbReference type="NCBI Taxonomy" id="2771493"/>
    <lineage>
        <taxon>Bacteria</taxon>
        <taxon>Bacillati</taxon>
        <taxon>Bacillota</taxon>
        <taxon>Bacilli</taxon>
        <taxon>Lactobacillales</taxon>
        <taxon>Enterococcaceae</taxon>
        <taxon>Enterococcus</taxon>
    </lineage>
</organism>
<protein>
    <submittedName>
        <fullName evidence="1">Uncharacterized protein</fullName>
    </submittedName>
</protein>
<dbReference type="AlphaFoldDB" id="A0A931F917"/>